<dbReference type="RefSeq" id="WP_132692112.1">
    <property type="nucleotide sequence ID" value="NZ_SKBU01000020.1"/>
</dbReference>
<sequence>MDHNSCEGVVDCTALVIAEGYAEVEGKITLFGILEELKVEPRSPASFVVYAKFEGCEHAGDRPWPASVLVSDEDGQVLQESEEYALWFDESESQTIIAEFDVPEDFAAEERVLWVEAVLEDSTVSQTAVWIRERYNV</sequence>
<organism evidence="1 2">
    <name type="scientific">Rubrobacter taiwanensis</name>
    <dbReference type="NCBI Taxonomy" id="185139"/>
    <lineage>
        <taxon>Bacteria</taxon>
        <taxon>Bacillati</taxon>
        <taxon>Actinomycetota</taxon>
        <taxon>Rubrobacteria</taxon>
        <taxon>Rubrobacterales</taxon>
        <taxon>Rubrobacteraceae</taxon>
        <taxon>Rubrobacter</taxon>
    </lineage>
</organism>
<dbReference type="AlphaFoldDB" id="A0A4R1BFE3"/>
<protein>
    <submittedName>
        <fullName evidence="1">Uncharacterized protein</fullName>
    </submittedName>
</protein>
<keyword evidence="2" id="KW-1185">Reference proteome</keyword>
<evidence type="ECO:0000313" key="2">
    <source>
        <dbReference type="Proteomes" id="UP000295244"/>
    </source>
</evidence>
<dbReference type="OrthoDB" id="5242824at2"/>
<evidence type="ECO:0000313" key="1">
    <source>
        <dbReference type="EMBL" id="TCJ15906.1"/>
    </source>
</evidence>
<gene>
    <name evidence="1" type="ORF">E0L93_11665</name>
</gene>
<accession>A0A4R1BFE3</accession>
<dbReference type="EMBL" id="SKBU01000020">
    <property type="protein sequence ID" value="TCJ15906.1"/>
    <property type="molecule type" value="Genomic_DNA"/>
</dbReference>
<name>A0A4R1BFE3_9ACTN</name>
<comment type="caution">
    <text evidence="1">The sequence shown here is derived from an EMBL/GenBank/DDBJ whole genome shotgun (WGS) entry which is preliminary data.</text>
</comment>
<dbReference type="Proteomes" id="UP000295244">
    <property type="component" value="Unassembled WGS sequence"/>
</dbReference>
<proteinExistence type="predicted"/>
<reference evidence="1 2" key="1">
    <citation type="submission" date="2019-03" db="EMBL/GenBank/DDBJ databases">
        <title>Whole genome sequence of a novel Rubrobacter taiwanensis strain, isolated from Yellowstone National Park.</title>
        <authorList>
            <person name="Freed S."/>
            <person name="Ramaley R.F."/>
            <person name="Kyndt J.A."/>
        </authorList>
    </citation>
    <scope>NUCLEOTIDE SEQUENCE [LARGE SCALE GENOMIC DNA]</scope>
    <source>
        <strain evidence="1 2">Yellowstone</strain>
    </source>
</reference>